<reference evidence="2 3" key="1">
    <citation type="submission" date="2020-03" db="EMBL/GenBank/DDBJ databases">
        <title>Alteromonas ponticola sp. nov., isolated from seawater.</title>
        <authorList>
            <person name="Yoon J.-H."/>
            <person name="Kim Y.-O."/>
        </authorList>
    </citation>
    <scope>NUCLEOTIDE SEQUENCE [LARGE SCALE GENOMIC DNA]</scope>
    <source>
        <strain evidence="2 3">MYP5</strain>
    </source>
</reference>
<dbReference type="Proteomes" id="UP000709336">
    <property type="component" value="Unassembled WGS sequence"/>
</dbReference>
<feature type="region of interest" description="Disordered" evidence="1">
    <location>
        <begin position="1"/>
        <end position="54"/>
    </location>
</feature>
<protein>
    <submittedName>
        <fullName evidence="2">Uncharacterized protein</fullName>
    </submittedName>
</protein>
<organism evidence="2 3">
    <name type="scientific">Alteromonas ponticola</name>
    <dbReference type="NCBI Taxonomy" id="2720613"/>
    <lineage>
        <taxon>Bacteria</taxon>
        <taxon>Pseudomonadati</taxon>
        <taxon>Pseudomonadota</taxon>
        <taxon>Gammaproteobacteria</taxon>
        <taxon>Alteromonadales</taxon>
        <taxon>Alteromonadaceae</taxon>
        <taxon>Alteromonas/Salinimonas group</taxon>
        <taxon>Alteromonas</taxon>
    </lineage>
</organism>
<feature type="compositionally biased region" description="Acidic residues" evidence="1">
    <location>
        <begin position="10"/>
        <end position="22"/>
    </location>
</feature>
<evidence type="ECO:0000313" key="3">
    <source>
        <dbReference type="Proteomes" id="UP000709336"/>
    </source>
</evidence>
<sequence>MSSKKQSPTAEEEHDILSDQDAEASSPEDSSVCGEEDPGVALEEMVRHQTSGNE</sequence>
<comment type="caution">
    <text evidence="2">The sequence shown here is derived from an EMBL/GenBank/DDBJ whole genome shotgun (WGS) entry which is preliminary data.</text>
</comment>
<gene>
    <name evidence="2" type="ORF">HCJ96_02665</name>
</gene>
<dbReference type="RefSeq" id="WP_169209506.1">
    <property type="nucleotide sequence ID" value="NZ_JAATNW010000002.1"/>
</dbReference>
<keyword evidence="3" id="KW-1185">Reference proteome</keyword>
<accession>A0ABX1QXE9</accession>
<dbReference type="EMBL" id="JAATNW010000002">
    <property type="protein sequence ID" value="NMH58923.1"/>
    <property type="molecule type" value="Genomic_DNA"/>
</dbReference>
<evidence type="ECO:0000313" key="2">
    <source>
        <dbReference type="EMBL" id="NMH58923.1"/>
    </source>
</evidence>
<proteinExistence type="predicted"/>
<name>A0ABX1QXE9_9ALTE</name>
<evidence type="ECO:0000256" key="1">
    <source>
        <dbReference type="SAM" id="MobiDB-lite"/>
    </source>
</evidence>